<evidence type="ECO:0000256" key="7">
    <source>
        <dbReference type="ARBA" id="ARBA00022729"/>
    </source>
</evidence>
<dbReference type="Proteomes" id="UP001443914">
    <property type="component" value="Unassembled WGS sequence"/>
</dbReference>
<keyword evidence="8 16" id="KW-0378">Hydrolase</keyword>
<name>A0AAW1HK74_SAPOF</name>
<dbReference type="GO" id="GO:0098552">
    <property type="term" value="C:side of membrane"/>
    <property type="evidence" value="ECO:0007669"/>
    <property type="project" value="UniProtKB-KW"/>
</dbReference>
<keyword evidence="10" id="KW-0472">Membrane</keyword>
<evidence type="ECO:0000313" key="20">
    <source>
        <dbReference type="EMBL" id="KAK9676696.1"/>
    </source>
</evidence>
<comment type="caution">
    <text evidence="20">The sequence shown here is derived from an EMBL/GenBank/DDBJ whole genome shotgun (WGS) entry which is preliminary data.</text>
</comment>
<feature type="signal peptide" evidence="18">
    <location>
        <begin position="1"/>
        <end position="22"/>
    </location>
</feature>
<evidence type="ECO:0000313" key="21">
    <source>
        <dbReference type="Proteomes" id="UP001443914"/>
    </source>
</evidence>
<organism evidence="20 21">
    <name type="scientific">Saponaria officinalis</name>
    <name type="common">Common soapwort</name>
    <name type="synonym">Lychnis saponaria</name>
    <dbReference type="NCBI Taxonomy" id="3572"/>
    <lineage>
        <taxon>Eukaryota</taxon>
        <taxon>Viridiplantae</taxon>
        <taxon>Streptophyta</taxon>
        <taxon>Embryophyta</taxon>
        <taxon>Tracheophyta</taxon>
        <taxon>Spermatophyta</taxon>
        <taxon>Magnoliopsida</taxon>
        <taxon>eudicotyledons</taxon>
        <taxon>Gunneridae</taxon>
        <taxon>Pentapetalae</taxon>
        <taxon>Caryophyllales</taxon>
        <taxon>Caryophyllaceae</taxon>
        <taxon>Caryophylleae</taxon>
        <taxon>Saponaria</taxon>
    </lineage>
</organism>
<evidence type="ECO:0000256" key="2">
    <source>
        <dbReference type="ARBA" id="ARBA00004609"/>
    </source>
</evidence>
<keyword evidence="12" id="KW-0325">Glycoprotein</keyword>
<comment type="similarity">
    <text evidence="3 15">Belongs to the glycosyl hydrolase 17 family.</text>
</comment>
<evidence type="ECO:0000256" key="9">
    <source>
        <dbReference type="ARBA" id="ARBA00022821"/>
    </source>
</evidence>
<keyword evidence="13" id="KW-0449">Lipoprotein</keyword>
<evidence type="ECO:0000256" key="15">
    <source>
        <dbReference type="RuleBase" id="RU004335"/>
    </source>
</evidence>
<evidence type="ECO:0000256" key="14">
    <source>
        <dbReference type="ARBA" id="ARBA00023295"/>
    </source>
</evidence>
<keyword evidence="11" id="KW-1015">Disulfide bond</keyword>
<dbReference type="GO" id="GO:0005886">
    <property type="term" value="C:plasma membrane"/>
    <property type="evidence" value="ECO:0007669"/>
    <property type="project" value="UniProtKB-SubCell"/>
</dbReference>
<evidence type="ECO:0000256" key="1">
    <source>
        <dbReference type="ARBA" id="ARBA00000382"/>
    </source>
</evidence>
<dbReference type="Gene3D" id="3.20.20.80">
    <property type="entry name" value="Glycosidases"/>
    <property type="match status" value="1"/>
</dbReference>
<keyword evidence="21" id="KW-1185">Reference proteome</keyword>
<dbReference type="AlphaFoldDB" id="A0AAW1HK74"/>
<accession>A0AAW1HK74</accession>
<evidence type="ECO:0000256" key="18">
    <source>
        <dbReference type="SAM" id="SignalP"/>
    </source>
</evidence>
<keyword evidence="7 18" id="KW-0732">Signal</keyword>
<dbReference type="InterPro" id="IPR012946">
    <property type="entry name" value="X8"/>
</dbReference>
<gene>
    <name evidence="20" type="ORF">RND81_11G094000</name>
</gene>
<dbReference type="InterPro" id="IPR044965">
    <property type="entry name" value="Glyco_hydro_17_plant"/>
</dbReference>
<dbReference type="GO" id="GO:0005975">
    <property type="term" value="P:carbohydrate metabolic process"/>
    <property type="evidence" value="ECO:0007669"/>
    <property type="project" value="InterPro"/>
</dbReference>
<dbReference type="SUPFAM" id="SSF51445">
    <property type="entry name" value="(Trans)glycosidases"/>
    <property type="match status" value="1"/>
</dbReference>
<dbReference type="PANTHER" id="PTHR32227">
    <property type="entry name" value="GLUCAN ENDO-1,3-BETA-GLUCOSIDASE BG1-RELATED-RELATED"/>
    <property type="match status" value="1"/>
</dbReference>
<dbReference type="GO" id="GO:0006952">
    <property type="term" value="P:defense response"/>
    <property type="evidence" value="ECO:0007669"/>
    <property type="project" value="UniProtKB-KW"/>
</dbReference>
<evidence type="ECO:0000256" key="13">
    <source>
        <dbReference type="ARBA" id="ARBA00023288"/>
    </source>
</evidence>
<dbReference type="Gene3D" id="1.20.58.1040">
    <property type="match status" value="1"/>
</dbReference>
<dbReference type="Pfam" id="PF00332">
    <property type="entry name" value="Glyco_hydro_17"/>
    <property type="match status" value="1"/>
</dbReference>
<dbReference type="InterPro" id="IPR017853">
    <property type="entry name" value="GH"/>
</dbReference>
<dbReference type="GO" id="GO:0042973">
    <property type="term" value="F:glucan endo-1,3-beta-D-glucosidase activity"/>
    <property type="evidence" value="ECO:0007669"/>
    <property type="project" value="UniProtKB-EC"/>
</dbReference>
<evidence type="ECO:0000256" key="17">
    <source>
        <dbReference type="SAM" id="MobiDB-lite"/>
    </source>
</evidence>
<evidence type="ECO:0000256" key="6">
    <source>
        <dbReference type="ARBA" id="ARBA00022622"/>
    </source>
</evidence>
<proteinExistence type="inferred from homology"/>
<comment type="catalytic activity">
    <reaction evidence="1">
        <text>Hydrolysis of (1-&gt;3)-beta-D-glucosidic linkages in (1-&gt;3)-beta-D-glucans.</text>
        <dbReference type="EC" id="3.2.1.39"/>
    </reaction>
</comment>
<keyword evidence="14 16" id="KW-0326">Glycosidase</keyword>
<comment type="subcellular location">
    <subcellularLocation>
        <location evidence="2">Cell membrane</location>
        <topology evidence="2">Lipid-anchor</topology>
        <topology evidence="2">GPI-anchor</topology>
    </subcellularLocation>
</comment>
<evidence type="ECO:0000256" key="4">
    <source>
        <dbReference type="ARBA" id="ARBA00012780"/>
    </source>
</evidence>
<evidence type="ECO:0000256" key="5">
    <source>
        <dbReference type="ARBA" id="ARBA00022475"/>
    </source>
</evidence>
<evidence type="ECO:0000256" key="8">
    <source>
        <dbReference type="ARBA" id="ARBA00022801"/>
    </source>
</evidence>
<evidence type="ECO:0000256" key="16">
    <source>
        <dbReference type="RuleBase" id="RU004336"/>
    </source>
</evidence>
<reference evidence="20" key="1">
    <citation type="submission" date="2024-03" db="EMBL/GenBank/DDBJ databases">
        <title>WGS assembly of Saponaria officinalis var. Norfolk2.</title>
        <authorList>
            <person name="Jenkins J."/>
            <person name="Shu S."/>
            <person name="Grimwood J."/>
            <person name="Barry K."/>
            <person name="Goodstein D."/>
            <person name="Schmutz J."/>
            <person name="Leebens-Mack J."/>
            <person name="Osbourn A."/>
        </authorList>
    </citation>
    <scope>NUCLEOTIDE SEQUENCE [LARGE SCALE GENOMIC DNA]</scope>
    <source>
        <strain evidence="20">JIC</strain>
    </source>
</reference>
<dbReference type="FunFam" id="1.20.58.1040:FF:000001">
    <property type="entry name" value="Glucan endo-1,3-beta-glucosidase 4"/>
    <property type="match status" value="1"/>
</dbReference>
<dbReference type="Pfam" id="PF07983">
    <property type="entry name" value="X8"/>
    <property type="match status" value="1"/>
</dbReference>
<dbReference type="InterPro" id="IPR000490">
    <property type="entry name" value="Glyco_hydro_17"/>
</dbReference>
<evidence type="ECO:0000256" key="10">
    <source>
        <dbReference type="ARBA" id="ARBA00023136"/>
    </source>
</evidence>
<protein>
    <recommendedName>
        <fullName evidence="4">glucan endo-1,3-beta-D-glucosidase</fullName>
        <ecNumber evidence="4">3.2.1.39</ecNumber>
    </recommendedName>
</protein>
<dbReference type="PROSITE" id="PS00587">
    <property type="entry name" value="GLYCOSYL_HYDROL_F17"/>
    <property type="match status" value="1"/>
</dbReference>
<dbReference type="EMBL" id="JBDFQZ010000011">
    <property type="protein sequence ID" value="KAK9676696.1"/>
    <property type="molecule type" value="Genomic_DNA"/>
</dbReference>
<dbReference type="GO" id="GO:0009506">
    <property type="term" value="C:plasmodesma"/>
    <property type="evidence" value="ECO:0007669"/>
    <property type="project" value="UniProtKB-ARBA"/>
</dbReference>
<dbReference type="EC" id="3.2.1.39" evidence="4"/>
<keyword evidence="5" id="KW-1003">Cell membrane</keyword>
<evidence type="ECO:0000256" key="12">
    <source>
        <dbReference type="ARBA" id="ARBA00023180"/>
    </source>
</evidence>
<evidence type="ECO:0000259" key="19">
    <source>
        <dbReference type="SMART" id="SM00768"/>
    </source>
</evidence>
<dbReference type="SMART" id="SM00768">
    <property type="entry name" value="X8"/>
    <property type="match status" value="1"/>
</dbReference>
<keyword evidence="6" id="KW-0336">GPI-anchor</keyword>
<keyword evidence="9" id="KW-0611">Plant defense</keyword>
<evidence type="ECO:0000256" key="11">
    <source>
        <dbReference type="ARBA" id="ARBA00023157"/>
    </source>
</evidence>
<evidence type="ECO:0000256" key="3">
    <source>
        <dbReference type="ARBA" id="ARBA00008773"/>
    </source>
</evidence>
<sequence>MSALTISLLILLLTLLVPHSQCGSIGINYGRIANNLPPPTTVATLLSTHHLSLVKIYDSDPTVLRSFSNSSSSVSLTVSLPNEHLSSAATRPNFATLWVLRNILPFLPSTPIHSIAVGNEVLSDPHNTTAFLLPAMLNLHSALLKLNLADKIKLSSPIALSALGNSYPPSAGSFRKELIEPVFKPMLEFLRRTGSYLMVNAYPIFAYQGNSDVISLDYALFRENPGVVDAGSGLRYFSLFDAQIDAVFSALHALDYDDIPIVVTETGWPSKGDSIELGASVENAAAYNGNLVKRILMGGGTPLRPKADLTVYLFALFNENKKPGPTSERNYGLFYPNQRKVYSIPLTLEELKKQGGGKDETGSPETGTGKGTGKVTVSGETWCVANGEVGEGKLQGGLDYACGEGAADCSKIQPGAACYNPNTLVAHASYAFNSYYQKSKRAEESCDFEGAALVVDQPPSKFLCSSFSTFP</sequence>
<feature type="domain" description="X8" evidence="19">
    <location>
        <begin position="381"/>
        <end position="466"/>
    </location>
</feature>
<feature type="region of interest" description="Disordered" evidence="17">
    <location>
        <begin position="353"/>
        <end position="373"/>
    </location>
</feature>
<feature type="chain" id="PRO_5043475058" description="glucan endo-1,3-beta-D-glucosidase" evidence="18">
    <location>
        <begin position="23"/>
        <end position="471"/>
    </location>
</feature>
<feature type="compositionally biased region" description="Low complexity" evidence="17">
    <location>
        <begin position="363"/>
        <end position="373"/>
    </location>
</feature>
<dbReference type="FunFam" id="3.20.20.80:FF:000002">
    <property type="entry name" value="Glucan endo-1,3-beta-glucosidase 3"/>
    <property type="match status" value="1"/>
</dbReference>